<dbReference type="GO" id="GO:0000156">
    <property type="term" value="F:phosphorelay response regulator activity"/>
    <property type="evidence" value="ECO:0007669"/>
    <property type="project" value="InterPro"/>
</dbReference>
<dbReference type="InterPro" id="IPR007492">
    <property type="entry name" value="LytTR_DNA-bd_dom"/>
</dbReference>
<dbReference type="Gene3D" id="2.40.50.1020">
    <property type="entry name" value="LytTr DNA-binding domain"/>
    <property type="match status" value="1"/>
</dbReference>
<dbReference type="InterPro" id="IPR046947">
    <property type="entry name" value="LytR-like"/>
</dbReference>
<keyword evidence="1" id="KW-0597">Phosphoprotein</keyword>
<gene>
    <name evidence="3" type="ORF">GO755_19240</name>
</gene>
<dbReference type="GO" id="GO:0003677">
    <property type="term" value="F:DNA binding"/>
    <property type="evidence" value="ECO:0007669"/>
    <property type="project" value="InterPro"/>
</dbReference>
<dbReference type="SUPFAM" id="SSF52172">
    <property type="entry name" value="CheY-like"/>
    <property type="match status" value="1"/>
</dbReference>
<dbReference type="Pfam" id="PF04397">
    <property type="entry name" value="LytTR"/>
    <property type="match status" value="1"/>
</dbReference>
<organism evidence="3 4">
    <name type="scientific">Spirosoma arboris</name>
    <dbReference type="NCBI Taxonomy" id="2682092"/>
    <lineage>
        <taxon>Bacteria</taxon>
        <taxon>Pseudomonadati</taxon>
        <taxon>Bacteroidota</taxon>
        <taxon>Cytophagia</taxon>
        <taxon>Cytophagales</taxon>
        <taxon>Cytophagaceae</taxon>
        <taxon>Spirosoma</taxon>
    </lineage>
</organism>
<dbReference type="EMBL" id="WPIN01000007">
    <property type="protein sequence ID" value="MVM32191.1"/>
    <property type="molecule type" value="Genomic_DNA"/>
</dbReference>
<comment type="caution">
    <text evidence="3">The sequence shown here is derived from an EMBL/GenBank/DDBJ whole genome shotgun (WGS) entry which is preliminary data.</text>
</comment>
<dbReference type="Proteomes" id="UP000436006">
    <property type="component" value="Unassembled WGS sequence"/>
</dbReference>
<reference evidence="3 4" key="1">
    <citation type="submission" date="2019-12" db="EMBL/GenBank/DDBJ databases">
        <title>Spirosoma sp. HMF4905 genome sequencing and assembly.</title>
        <authorList>
            <person name="Kang H."/>
            <person name="Cha I."/>
            <person name="Kim H."/>
            <person name="Joh K."/>
        </authorList>
    </citation>
    <scope>NUCLEOTIDE SEQUENCE [LARGE SCALE GENOMIC DNA]</scope>
    <source>
        <strain evidence="3 4">HMF4905</strain>
    </source>
</reference>
<dbReference type="PANTHER" id="PTHR37299">
    <property type="entry name" value="TRANSCRIPTIONAL REGULATOR-RELATED"/>
    <property type="match status" value="1"/>
</dbReference>
<evidence type="ECO:0000313" key="4">
    <source>
        <dbReference type="Proteomes" id="UP000436006"/>
    </source>
</evidence>
<dbReference type="PROSITE" id="PS50110">
    <property type="entry name" value="RESPONSE_REGULATORY"/>
    <property type="match status" value="1"/>
</dbReference>
<dbReference type="AlphaFoldDB" id="A0A7K1SEH6"/>
<evidence type="ECO:0000313" key="3">
    <source>
        <dbReference type="EMBL" id="MVM32191.1"/>
    </source>
</evidence>
<keyword evidence="4" id="KW-1185">Reference proteome</keyword>
<dbReference type="InterPro" id="IPR001789">
    <property type="entry name" value="Sig_transdc_resp-reg_receiver"/>
</dbReference>
<dbReference type="SMART" id="SM00850">
    <property type="entry name" value="LytTR"/>
    <property type="match status" value="1"/>
</dbReference>
<accession>A0A7K1SEH6</accession>
<dbReference type="PANTHER" id="PTHR37299:SF1">
    <property type="entry name" value="STAGE 0 SPORULATION PROTEIN A HOMOLOG"/>
    <property type="match status" value="1"/>
</dbReference>
<evidence type="ECO:0000259" key="2">
    <source>
        <dbReference type="PROSITE" id="PS50110"/>
    </source>
</evidence>
<proteinExistence type="predicted"/>
<dbReference type="Gene3D" id="3.40.50.2300">
    <property type="match status" value="1"/>
</dbReference>
<feature type="domain" description="Response regulatory" evidence="2">
    <location>
        <begin position="2"/>
        <end position="118"/>
    </location>
</feature>
<sequence>MNVLIIEDEPLSSERLEKLLNQYDPSIRVLAHIPSVAKAIRWFADHALSTQPDLIFLDIQLEDDIGFRIIEQTLLTIPIILTTAYNEYTLQAFKFNSIDYLLKPIDEDELAAALDKFKAIRQPASLMTALPELSNLVNKLNTSTSYKESMSYKERFMVTVGSKIRSVETNHIAYFFFEAKATHLTTLEGQNLVVEYSLDKLGNLVNPNQFFRVNRSFLVSHKSAQTVHTFSGGKLKLDLIPRPRQEVFVSVDRITGFKEWLGK</sequence>
<feature type="modified residue" description="4-aspartylphosphate" evidence="1">
    <location>
        <position position="58"/>
    </location>
</feature>
<protein>
    <submittedName>
        <fullName evidence="3">Response regulator</fullName>
    </submittedName>
</protein>
<dbReference type="Pfam" id="PF00072">
    <property type="entry name" value="Response_reg"/>
    <property type="match status" value="1"/>
</dbReference>
<dbReference type="InterPro" id="IPR011006">
    <property type="entry name" value="CheY-like_superfamily"/>
</dbReference>
<dbReference type="SMART" id="SM00448">
    <property type="entry name" value="REC"/>
    <property type="match status" value="1"/>
</dbReference>
<name>A0A7K1SEH6_9BACT</name>
<evidence type="ECO:0000256" key="1">
    <source>
        <dbReference type="PROSITE-ProRule" id="PRU00169"/>
    </source>
</evidence>
<dbReference type="RefSeq" id="WP_157586931.1">
    <property type="nucleotide sequence ID" value="NZ_WPIN01000007.1"/>
</dbReference>